<feature type="transmembrane region" description="Helical" evidence="1">
    <location>
        <begin position="32"/>
        <end position="53"/>
    </location>
</feature>
<evidence type="ECO:0000313" key="2">
    <source>
        <dbReference type="EMBL" id="MBP1905082.1"/>
    </source>
</evidence>
<proteinExistence type="predicted"/>
<dbReference type="Proteomes" id="UP001519272">
    <property type="component" value="Unassembled WGS sequence"/>
</dbReference>
<dbReference type="RefSeq" id="WP_210088717.1">
    <property type="nucleotide sequence ID" value="NZ_JAGGKG010000006.1"/>
</dbReference>
<accession>A0ABS4FR79</accession>
<dbReference type="EMBL" id="JAGGKG010000006">
    <property type="protein sequence ID" value="MBP1905082.1"/>
    <property type="molecule type" value="Genomic_DNA"/>
</dbReference>
<protein>
    <submittedName>
        <fullName evidence="2">Uncharacterized protein</fullName>
    </submittedName>
</protein>
<sequence>MRSPKWLTIITFVISATSLIGTILLHSKEQMLLIYNISLALFGSAVLGFIMSLTEYFAVKRKAMELFYEEAIQAIILIGKANYYFDDDDSNKVEKLIDYYIELHNKNWTNLKNAYGNLDFIFSNRSLRKWTYESIYIPIIHFKKSIGVPAWHFQLYKSGEGNIAVCKTLLQEMNKNWFVAKEIKDENSHTITVYRKHYNDLSNAVEHFRCKIYGQFFEPEELTPYTAKTRTVKSL</sequence>
<organism evidence="2 3">
    <name type="scientific">Paenibacillus turicensis</name>
    <dbReference type="NCBI Taxonomy" id="160487"/>
    <lineage>
        <taxon>Bacteria</taxon>
        <taxon>Bacillati</taxon>
        <taxon>Bacillota</taxon>
        <taxon>Bacilli</taxon>
        <taxon>Bacillales</taxon>
        <taxon>Paenibacillaceae</taxon>
        <taxon>Paenibacillus</taxon>
    </lineage>
</organism>
<keyword evidence="1" id="KW-1133">Transmembrane helix</keyword>
<keyword evidence="1" id="KW-0812">Transmembrane</keyword>
<keyword evidence="3" id="KW-1185">Reference proteome</keyword>
<evidence type="ECO:0000256" key="1">
    <source>
        <dbReference type="SAM" id="Phobius"/>
    </source>
</evidence>
<comment type="caution">
    <text evidence="2">The sequence shown here is derived from an EMBL/GenBank/DDBJ whole genome shotgun (WGS) entry which is preliminary data.</text>
</comment>
<evidence type="ECO:0000313" key="3">
    <source>
        <dbReference type="Proteomes" id="UP001519272"/>
    </source>
</evidence>
<gene>
    <name evidence="2" type="ORF">J2Z32_001707</name>
</gene>
<reference evidence="2 3" key="1">
    <citation type="submission" date="2021-03" db="EMBL/GenBank/DDBJ databases">
        <title>Genomic Encyclopedia of Type Strains, Phase IV (KMG-IV): sequencing the most valuable type-strain genomes for metagenomic binning, comparative biology and taxonomic classification.</title>
        <authorList>
            <person name="Goeker M."/>
        </authorList>
    </citation>
    <scope>NUCLEOTIDE SEQUENCE [LARGE SCALE GENOMIC DNA]</scope>
    <source>
        <strain evidence="2 3">DSM 14349</strain>
    </source>
</reference>
<feature type="transmembrane region" description="Helical" evidence="1">
    <location>
        <begin position="6"/>
        <end position="25"/>
    </location>
</feature>
<keyword evidence="1" id="KW-0472">Membrane</keyword>
<name>A0ABS4FR79_9BACL</name>